<dbReference type="RefSeq" id="WP_087463921.1">
    <property type="nucleotide sequence ID" value="NZ_CP021425.1"/>
</dbReference>
<dbReference type="EMBL" id="CP021425">
    <property type="protein sequence ID" value="ARU59227.1"/>
    <property type="molecule type" value="Genomic_DNA"/>
</dbReference>
<dbReference type="SUPFAM" id="SSF63829">
    <property type="entry name" value="Calcium-dependent phosphotriesterase"/>
    <property type="match status" value="1"/>
</dbReference>
<dbReference type="KEGG" id="ome:OLMES_5243"/>
<dbReference type="OrthoDB" id="5769598at2"/>
<proteinExistence type="predicted"/>
<organism evidence="1 2">
    <name type="scientific">Oleiphilus messinensis</name>
    <dbReference type="NCBI Taxonomy" id="141451"/>
    <lineage>
        <taxon>Bacteria</taxon>
        <taxon>Pseudomonadati</taxon>
        <taxon>Pseudomonadota</taxon>
        <taxon>Gammaproteobacteria</taxon>
        <taxon>Oceanospirillales</taxon>
        <taxon>Oleiphilaceae</taxon>
        <taxon>Oleiphilus</taxon>
    </lineage>
</organism>
<accession>A0A1Y0IFA9</accession>
<gene>
    <name evidence="1" type="ORF">OLMES_5243</name>
</gene>
<name>A0A1Y0IFA9_9GAMM</name>
<evidence type="ECO:0000313" key="1">
    <source>
        <dbReference type="EMBL" id="ARU59227.1"/>
    </source>
</evidence>
<protein>
    <submittedName>
        <fullName evidence="1">Uncharacterized protein</fullName>
    </submittedName>
</protein>
<dbReference type="AlphaFoldDB" id="A0A1Y0IFA9"/>
<dbReference type="Proteomes" id="UP000196027">
    <property type="component" value="Chromosome"/>
</dbReference>
<evidence type="ECO:0000313" key="2">
    <source>
        <dbReference type="Proteomes" id="UP000196027"/>
    </source>
</evidence>
<sequence>MITPVEENAWHRAKMQSLTESDFSLVIDLETAEMNANFHPDFSGAEMQFGYVTGWRHSGNAAVLIDNRVDNLRISISHDAAAESTLNLVKTLATEAQSAYGVAYAEMTNTLWLQDHENDQLIQVTPEGAVLSSIELPSSSVSSHLDISVAPEALQLGRAEIDAGSILVFEGEGGITIMYGFDPVTGNQVSRQTTSFGEGFVVGGAYHPERGSFFLLQNNEAVSSDANVIAEISASDGSILNRIALASVATDFDVVSGDLEVGSNGNLYVLSSAEAAMLELTLTGSLVQEIALPVTNVAFSGLALDTEAGDVWTINTAGILQRFTDGQSTPGATESVAFLGAGNLYTSQADTMVYGNAEQETLLVSCNPTITVDANVERIELPGALADYQFSVQGTRIQITSTEAGTLSFLGLNQPVELVFADGAASLQLSGLSIATLNTQFLSSFAATITTGLDAADVSKTASSEGCEN</sequence>
<keyword evidence="2" id="KW-1185">Reference proteome</keyword>
<reference evidence="1 2" key="1">
    <citation type="submission" date="2017-05" db="EMBL/GenBank/DDBJ databases">
        <title>Genomic insights into alkan degradation activity of Oleiphilus messinensis.</title>
        <authorList>
            <person name="Kozyavkin S.A."/>
            <person name="Slesarev A.I."/>
            <person name="Golyshin P.N."/>
            <person name="Korzhenkov A."/>
            <person name="Golyshina O.N."/>
            <person name="Toshchakov S.V."/>
        </authorList>
    </citation>
    <scope>NUCLEOTIDE SEQUENCE [LARGE SCALE GENOMIC DNA]</scope>
    <source>
        <strain evidence="1 2">ME102</strain>
    </source>
</reference>